<dbReference type="OrthoDB" id="1057137at2759"/>
<feature type="domain" description="AD" evidence="1">
    <location>
        <begin position="92"/>
        <end position="184"/>
    </location>
</feature>
<evidence type="ECO:0000313" key="3">
    <source>
        <dbReference type="EMBL" id="VFT78378.1"/>
    </source>
</evidence>
<sequence>MADVVWVELPVEAAEGGSVEKTQVALGTWVRVKSLEDAPVIEGSIFTLDPVAGFLVLEGLDSTHLLNMESVVSVTVAESSWETPTSTSARSPVISEDELRIMEARTRQQAEKAIASIGKNVTPVGQAIFDALSKTMPCEWEDQNIRVMQVLIRPPYDSSSCSSSNQPMLDRIKKVLDGEHRKLRVKQ</sequence>
<dbReference type="InterPro" id="IPR019181">
    <property type="entry name" value="LSM12_ABD"/>
</dbReference>
<accession>A0A485K5R6</accession>
<gene>
    <name evidence="3" type="primary">Aste57867_1158</name>
    <name evidence="2" type="ORF">As57867_001157</name>
    <name evidence="3" type="ORF">ASTE57867_1158</name>
</gene>
<dbReference type="EMBL" id="VJMH01000081">
    <property type="protein sequence ID" value="KAF0719272.1"/>
    <property type="molecule type" value="Genomic_DNA"/>
</dbReference>
<organism evidence="3 4">
    <name type="scientific">Aphanomyces stellatus</name>
    <dbReference type="NCBI Taxonomy" id="120398"/>
    <lineage>
        <taxon>Eukaryota</taxon>
        <taxon>Sar</taxon>
        <taxon>Stramenopiles</taxon>
        <taxon>Oomycota</taxon>
        <taxon>Saprolegniomycetes</taxon>
        <taxon>Saprolegniales</taxon>
        <taxon>Verrucalvaceae</taxon>
        <taxon>Aphanomyces</taxon>
    </lineage>
</organism>
<protein>
    <submittedName>
        <fullName evidence="3">Aste57867_1158 protein</fullName>
    </submittedName>
</protein>
<dbReference type="SMART" id="SM00995">
    <property type="entry name" value="AD"/>
    <property type="match status" value="1"/>
</dbReference>
<reference evidence="3 4" key="1">
    <citation type="submission" date="2019-03" db="EMBL/GenBank/DDBJ databases">
        <authorList>
            <person name="Gaulin E."/>
            <person name="Dumas B."/>
        </authorList>
    </citation>
    <scope>NUCLEOTIDE SEQUENCE [LARGE SCALE GENOMIC DNA]</scope>
    <source>
        <strain evidence="3">CBS 568.67</strain>
    </source>
</reference>
<dbReference type="PROSITE" id="PS52001">
    <property type="entry name" value="AD"/>
    <property type="match status" value="1"/>
</dbReference>
<evidence type="ECO:0000259" key="1">
    <source>
        <dbReference type="PROSITE" id="PS52001"/>
    </source>
</evidence>
<dbReference type="Proteomes" id="UP000332933">
    <property type="component" value="Unassembled WGS sequence"/>
</dbReference>
<evidence type="ECO:0000313" key="4">
    <source>
        <dbReference type="Proteomes" id="UP000332933"/>
    </source>
</evidence>
<proteinExistence type="predicted"/>
<dbReference type="AlphaFoldDB" id="A0A485K5R6"/>
<dbReference type="PANTHER" id="PTHR13542">
    <property type="entry name" value="LSM12 HOMOLOG"/>
    <property type="match status" value="1"/>
</dbReference>
<dbReference type="EMBL" id="CAADRA010000081">
    <property type="protein sequence ID" value="VFT78378.1"/>
    <property type="molecule type" value="Genomic_DNA"/>
</dbReference>
<dbReference type="Pfam" id="PF09793">
    <property type="entry name" value="AD"/>
    <property type="match status" value="1"/>
</dbReference>
<keyword evidence="4" id="KW-1185">Reference proteome</keyword>
<name>A0A485K5R6_9STRA</name>
<evidence type="ECO:0000313" key="2">
    <source>
        <dbReference type="EMBL" id="KAF0719272.1"/>
    </source>
</evidence>
<dbReference type="InterPro" id="IPR039683">
    <property type="entry name" value="Lsm12-like"/>
</dbReference>
<reference evidence="2" key="2">
    <citation type="submission" date="2019-06" db="EMBL/GenBank/DDBJ databases">
        <title>Genomics analysis of Aphanomyces spp. identifies a new class of oomycete effector associated with host adaptation.</title>
        <authorList>
            <person name="Gaulin E."/>
        </authorList>
    </citation>
    <scope>NUCLEOTIDE SEQUENCE</scope>
    <source>
        <strain evidence="2">CBS 578.67</strain>
    </source>
</reference>
<dbReference type="InterPro" id="IPR047574">
    <property type="entry name" value="AD"/>
</dbReference>